<evidence type="ECO:0000259" key="8">
    <source>
        <dbReference type="Pfam" id="PF08281"/>
    </source>
</evidence>
<keyword evidence="2" id="KW-0805">Transcription regulation</keyword>
<dbReference type="NCBIfam" id="TIGR02937">
    <property type="entry name" value="sigma70-ECF"/>
    <property type="match status" value="1"/>
</dbReference>
<keyword evidence="3" id="KW-0731">Sigma factor</keyword>
<keyword evidence="4" id="KW-0238">DNA-binding</keyword>
<reference evidence="9 10" key="1">
    <citation type="submission" date="2019-03" db="EMBL/GenBank/DDBJ databases">
        <title>Genomic Encyclopedia of Type Strains, Phase III (KMG-III): the genomes of soil and plant-associated and newly described type strains.</title>
        <authorList>
            <person name="Whitman W."/>
        </authorList>
    </citation>
    <scope>NUCLEOTIDE SEQUENCE [LARGE SCALE GENOMIC DNA]</scope>
    <source>
        <strain evidence="9 10">VKM Ac-2570</strain>
    </source>
</reference>
<dbReference type="InterPro" id="IPR013325">
    <property type="entry name" value="RNA_pol_sigma_r2"/>
</dbReference>
<dbReference type="Proteomes" id="UP000295447">
    <property type="component" value="Unassembled WGS sequence"/>
</dbReference>
<dbReference type="PANTHER" id="PTHR43133">
    <property type="entry name" value="RNA POLYMERASE ECF-TYPE SIGMA FACTO"/>
    <property type="match status" value="1"/>
</dbReference>
<dbReference type="InterPro" id="IPR039425">
    <property type="entry name" value="RNA_pol_sigma-70-like"/>
</dbReference>
<dbReference type="OrthoDB" id="9803203at2"/>
<protein>
    <submittedName>
        <fullName evidence="9">RNA polymerase sigma factor (Sigma-70 family)</fullName>
    </submittedName>
</protein>
<name>A0A4R7ZLF5_9ACTN</name>
<evidence type="ECO:0000313" key="10">
    <source>
        <dbReference type="Proteomes" id="UP000295447"/>
    </source>
</evidence>
<dbReference type="RefSeq" id="WP_134121332.1">
    <property type="nucleotide sequence ID" value="NZ_SODF01000002.1"/>
</dbReference>
<evidence type="ECO:0000313" key="9">
    <source>
        <dbReference type="EMBL" id="TDW18332.1"/>
    </source>
</evidence>
<feature type="domain" description="RNA polymerase sigma-70 region 2" evidence="7">
    <location>
        <begin position="19"/>
        <end position="84"/>
    </location>
</feature>
<dbReference type="AlphaFoldDB" id="A0A4R7ZLF5"/>
<evidence type="ECO:0000256" key="3">
    <source>
        <dbReference type="ARBA" id="ARBA00023082"/>
    </source>
</evidence>
<evidence type="ECO:0000256" key="1">
    <source>
        <dbReference type="ARBA" id="ARBA00010641"/>
    </source>
</evidence>
<comment type="caution">
    <text evidence="9">The sequence shown here is derived from an EMBL/GenBank/DDBJ whole genome shotgun (WGS) entry which is preliminary data.</text>
</comment>
<dbReference type="Pfam" id="PF04542">
    <property type="entry name" value="Sigma70_r2"/>
    <property type="match status" value="1"/>
</dbReference>
<dbReference type="InterPro" id="IPR007627">
    <property type="entry name" value="RNA_pol_sigma70_r2"/>
</dbReference>
<dbReference type="SUPFAM" id="SSF88946">
    <property type="entry name" value="Sigma2 domain of RNA polymerase sigma factors"/>
    <property type="match status" value="1"/>
</dbReference>
<dbReference type="InterPro" id="IPR013249">
    <property type="entry name" value="RNA_pol_sigma70_r4_t2"/>
</dbReference>
<feature type="domain" description="RNA polymerase sigma factor 70 region 4 type 2" evidence="8">
    <location>
        <begin position="109"/>
        <end position="160"/>
    </location>
</feature>
<dbReference type="GO" id="GO:0003677">
    <property type="term" value="F:DNA binding"/>
    <property type="evidence" value="ECO:0007669"/>
    <property type="project" value="UniProtKB-KW"/>
</dbReference>
<dbReference type="PANTHER" id="PTHR43133:SF8">
    <property type="entry name" value="RNA POLYMERASE SIGMA FACTOR HI_1459-RELATED"/>
    <property type="match status" value="1"/>
</dbReference>
<comment type="similarity">
    <text evidence="1">Belongs to the sigma-70 factor family. ECF subfamily.</text>
</comment>
<evidence type="ECO:0000259" key="7">
    <source>
        <dbReference type="Pfam" id="PF04542"/>
    </source>
</evidence>
<evidence type="ECO:0000256" key="2">
    <source>
        <dbReference type="ARBA" id="ARBA00023015"/>
    </source>
</evidence>
<dbReference type="Pfam" id="PF08281">
    <property type="entry name" value="Sigma70_r4_2"/>
    <property type="match status" value="1"/>
</dbReference>
<evidence type="ECO:0000256" key="5">
    <source>
        <dbReference type="ARBA" id="ARBA00023163"/>
    </source>
</evidence>
<accession>A0A4R7ZLF5</accession>
<evidence type="ECO:0000256" key="6">
    <source>
        <dbReference type="SAM" id="MobiDB-lite"/>
    </source>
</evidence>
<dbReference type="GO" id="GO:0006352">
    <property type="term" value="P:DNA-templated transcription initiation"/>
    <property type="evidence" value="ECO:0007669"/>
    <property type="project" value="InterPro"/>
</dbReference>
<dbReference type="InterPro" id="IPR014284">
    <property type="entry name" value="RNA_pol_sigma-70_dom"/>
</dbReference>
<evidence type="ECO:0000256" key="4">
    <source>
        <dbReference type="ARBA" id="ARBA00023125"/>
    </source>
</evidence>
<dbReference type="EMBL" id="SODF01000002">
    <property type="protein sequence ID" value="TDW18332.1"/>
    <property type="molecule type" value="Genomic_DNA"/>
</dbReference>
<dbReference type="GO" id="GO:0016987">
    <property type="term" value="F:sigma factor activity"/>
    <property type="evidence" value="ECO:0007669"/>
    <property type="project" value="UniProtKB-KW"/>
</dbReference>
<organism evidence="9 10">
    <name type="scientific">Kribbella kalugense</name>
    <dbReference type="NCBI Taxonomy" id="2512221"/>
    <lineage>
        <taxon>Bacteria</taxon>
        <taxon>Bacillati</taxon>
        <taxon>Actinomycetota</taxon>
        <taxon>Actinomycetes</taxon>
        <taxon>Propionibacteriales</taxon>
        <taxon>Kribbellaceae</taxon>
        <taxon>Kribbella</taxon>
    </lineage>
</organism>
<keyword evidence="10" id="KW-1185">Reference proteome</keyword>
<keyword evidence="5" id="KW-0804">Transcription</keyword>
<dbReference type="SUPFAM" id="SSF88659">
    <property type="entry name" value="Sigma3 and sigma4 domains of RNA polymerase sigma factors"/>
    <property type="match status" value="1"/>
</dbReference>
<sequence length="169" mass="18594">MTREKAQLKPGVLPPFQALIDAHWRDVARLARAMAGPVDGDDAAQRAWEKAYAAYPKLTSAKNLRSWLLTITARCATDVHRARKPQRPLDEAPPVAVEGPEATDFPDPELWRAVNQLPERQRFAVTLKYVGDLDHHGVAAALDTTPAASRRLVSDALATLRSKLGVDDD</sequence>
<dbReference type="Gene3D" id="1.10.10.10">
    <property type="entry name" value="Winged helix-like DNA-binding domain superfamily/Winged helix DNA-binding domain"/>
    <property type="match status" value="1"/>
</dbReference>
<feature type="region of interest" description="Disordered" evidence="6">
    <location>
        <begin position="82"/>
        <end position="104"/>
    </location>
</feature>
<dbReference type="InterPro" id="IPR036388">
    <property type="entry name" value="WH-like_DNA-bd_sf"/>
</dbReference>
<gene>
    <name evidence="9" type="ORF">EV650_4916</name>
</gene>
<dbReference type="InterPro" id="IPR013324">
    <property type="entry name" value="RNA_pol_sigma_r3/r4-like"/>
</dbReference>
<proteinExistence type="inferred from homology"/>
<dbReference type="Gene3D" id="1.10.1740.10">
    <property type="match status" value="1"/>
</dbReference>